<sequence>MRLYSGLNKAGLELFNRTRELILASEENIKEVVNNNKGDIISKEFEIARQLNEVIKGYLDKLNQSDLDISEKINGKGVEKEEDSEFSDTSSTSSSTSKSSSKKSVSANKQKKKSKKEQEEEAKREEEMQKHEEAVDKWNEWKTELVKFQKESKQNFDKFYKIFPDILKLDERRIVPKFDANICEVKKMECSPVSKIPKDIVLLIHEMSCSLI</sequence>
<feature type="compositionally biased region" description="Low complexity" evidence="1">
    <location>
        <begin position="87"/>
        <end position="108"/>
    </location>
</feature>
<feature type="compositionally biased region" description="Basic and acidic residues" evidence="1">
    <location>
        <begin position="116"/>
        <end position="134"/>
    </location>
</feature>
<reference evidence="3" key="1">
    <citation type="submission" date="2016-11" db="UniProtKB">
        <authorList>
            <consortium name="WormBaseParasite"/>
        </authorList>
    </citation>
    <scope>IDENTIFICATION</scope>
</reference>
<evidence type="ECO:0000313" key="2">
    <source>
        <dbReference type="Proteomes" id="UP000095281"/>
    </source>
</evidence>
<feature type="region of interest" description="Disordered" evidence="1">
    <location>
        <begin position="78"/>
        <end position="134"/>
    </location>
</feature>
<evidence type="ECO:0000256" key="1">
    <source>
        <dbReference type="SAM" id="MobiDB-lite"/>
    </source>
</evidence>
<evidence type="ECO:0000313" key="3">
    <source>
        <dbReference type="WBParaSite" id="MhA1_Contig194.frz3.gene65"/>
    </source>
</evidence>
<organism evidence="2 3">
    <name type="scientific">Meloidogyne hapla</name>
    <name type="common">Root-knot nematode worm</name>
    <dbReference type="NCBI Taxonomy" id="6305"/>
    <lineage>
        <taxon>Eukaryota</taxon>
        <taxon>Metazoa</taxon>
        <taxon>Ecdysozoa</taxon>
        <taxon>Nematoda</taxon>
        <taxon>Chromadorea</taxon>
        <taxon>Rhabditida</taxon>
        <taxon>Tylenchina</taxon>
        <taxon>Tylenchomorpha</taxon>
        <taxon>Tylenchoidea</taxon>
        <taxon>Meloidogynidae</taxon>
        <taxon>Meloidogyninae</taxon>
        <taxon>Meloidogyne</taxon>
    </lineage>
</organism>
<protein>
    <submittedName>
        <fullName evidence="3">Uncharacterized protein</fullName>
    </submittedName>
</protein>
<name>A0A1I8BDT4_MELHA</name>
<dbReference type="AlphaFoldDB" id="A0A1I8BDT4"/>
<accession>A0A1I8BDT4</accession>
<keyword evidence="2" id="KW-1185">Reference proteome</keyword>
<dbReference type="Proteomes" id="UP000095281">
    <property type="component" value="Unplaced"/>
</dbReference>
<dbReference type="WBParaSite" id="MhA1_Contig194.frz3.gene65">
    <property type="protein sequence ID" value="MhA1_Contig194.frz3.gene65"/>
    <property type="gene ID" value="MhA1_Contig194.frz3.gene65"/>
</dbReference>
<proteinExistence type="predicted"/>